<dbReference type="WBParaSite" id="ES5_v2.g30299.t1">
    <property type="protein sequence ID" value="ES5_v2.g30299.t1"/>
    <property type="gene ID" value="ES5_v2.g30299"/>
</dbReference>
<dbReference type="Proteomes" id="UP000887579">
    <property type="component" value="Unplaced"/>
</dbReference>
<evidence type="ECO:0000313" key="2">
    <source>
        <dbReference type="WBParaSite" id="ES5_v2.g30299.t1"/>
    </source>
</evidence>
<name>A0AC34GL09_9BILA</name>
<organism evidence="1 2">
    <name type="scientific">Panagrolaimus sp. ES5</name>
    <dbReference type="NCBI Taxonomy" id="591445"/>
    <lineage>
        <taxon>Eukaryota</taxon>
        <taxon>Metazoa</taxon>
        <taxon>Ecdysozoa</taxon>
        <taxon>Nematoda</taxon>
        <taxon>Chromadorea</taxon>
        <taxon>Rhabditida</taxon>
        <taxon>Tylenchina</taxon>
        <taxon>Panagrolaimomorpha</taxon>
        <taxon>Panagrolaimoidea</taxon>
        <taxon>Panagrolaimidae</taxon>
        <taxon>Panagrolaimus</taxon>
    </lineage>
</organism>
<sequence>MRRIQRETEEQSARVKQDLKSEMQQMKIENDRKIAESEKRSKKELEESQKGFLSSVIEGVKDGAELSLSLVNGCEKGSASELFGGLGVLSTLPLTAAGGAIVGAGKGLWKVGERIIS</sequence>
<evidence type="ECO:0000313" key="1">
    <source>
        <dbReference type="Proteomes" id="UP000887579"/>
    </source>
</evidence>
<accession>A0AC34GL09</accession>
<reference evidence="2" key="1">
    <citation type="submission" date="2022-11" db="UniProtKB">
        <authorList>
            <consortium name="WormBaseParasite"/>
        </authorList>
    </citation>
    <scope>IDENTIFICATION</scope>
</reference>
<proteinExistence type="predicted"/>
<protein>
    <submittedName>
        <fullName evidence="2">Uncharacterized protein</fullName>
    </submittedName>
</protein>